<reference evidence="4 5" key="1">
    <citation type="submission" date="2014-04" db="EMBL/GenBank/DDBJ databases">
        <authorList>
            <consortium name="DOE Joint Genome Institute"/>
            <person name="Kuo A."/>
            <person name="Zuccaro A."/>
            <person name="Kohler A."/>
            <person name="Nagy L.G."/>
            <person name="Floudas D."/>
            <person name="Copeland A."/>
            <person name="Barry K.W."/>
            <person name="Cichocki N."/>
            <person name="Veneault-Fourrey C."/>
            <person name="LaButti K."/>
            <person name="Lindquist E.A."/>
            <person name="Lipzen A."/>
            <person name="Lundell T."/>
            <person name="Morin E."/>
            <person name="Murat C."/>
            <person name="Sun H."/>
            <person name="Tunlid A."/>
            <person name="Henrissat B."/>
            <person name="Grigoriev I.V."/>
            <person name="Hibbett D.S."/>
            <person name="Martin F."/>
            <person name="Nordberg H.P."/>
            <person name="Cantor M.N."/>
            <person name="Hua S.X."/>
        </authorList>
    </citation>
    <scope>NUCLEOTIDE SEQUENCE [LARGE SCALE GENOMIC DNA]</scope>
    <source>
        <strain evidence="4 5">MAFF 305830</strain>
    </source>
</reference>
<dbReference type="SMART" id="SM00320">
    <property type="entry name" value="WD40"/>
    <property type="match status" value="6"/>
</dbReference>
<dbReference type="InterPro" id="IPR001680">
    <property type="entry name" value="WD40_rpt"/>
</dbReference>
<evidence type="ECO:0000256" key="3">
    <source>
        <dbReference type="PROSITE-ProRule" id="PRU00221"/>
    </source>
</evidence>
<dbReference type="Gene3D" id="2.130.10.10">
    <property type="entry name" value="YVTN repeat-like/Quinoprotein amine dehydrogenase"/>
    <property type="match status" value="2"/>
</dbReference>
<dbReference type="PRINTS" id="PR00320">
    <property type="entry name" value="GPROTEINBRPT"/>
</dbReference>
<accession>A0A0C3BM36</accession>
<dbReference type="OrthoDB" id="6262491at2759"/>
<dbReference type="PANTHER" id="PTHR22847">
    <property type="entry name" value="WD40 REPEAT PROTEIN"/>
    <property type="match status" value="1"/>
</dbReference>
<protein>
    <submittedName>
        <fullName evidence="4">Uncharacterized protein</fullName>
    </submittedName>
</protein>
<dbReference type="PROSITE" id="PS50082">
    <property type="entry name" value="WD_REPEATS_2"/>
    <property type="match status" value="3"/>
</dbReference>
<dbReference type="STRING" id="933852.A0A0C3BM36"/>
<dbReference type="EMBL" id="KN824280">
    <property type="protein sequence ID" value="KIM32511.1"/>
    <property type="molecule type" value="Genomic_DNA"/>
</dbReference>
<dbReference type="InterPro" id="IPR015943">
    <property type="entry name" value="WD40/YVTN_repeat-like_dom_sf"/>
</dbReference>
<feature type="repeat" description="WD" evidence="3">
    <location>
        <begin position="119"/>
        <end position="153"/>
    </location>
</feature>
<keyword evidence="5" id="KW-1185">Reference proteome</keyword>
<evidence type="ECO:0000256" key="1">
    <source>
        <dbReference type="ARBA" id="ARBA00022574"/>
    </source>
</evidence>
<dbReference type="InterPro" id="IPR020472">
    <property type="entry name" value="WD40_PAC1"/>
</dbReference>
<reference evidence="5" key="2">
    <citation type="submission" date="2015-01" db="EMBL/GenBank/DDBJ databases">
        <title>Evolutionary Origins and Diversification of the Mycorrhizal Mutualists.</title>
        <authorList>
            <consortium name="DOE Joint Genome Institute"/>
            <consortium name="Mycorrhizal Genomics Consortium"/>
            <person name="Kohler A."/>
            <person name="Kuo A."/>
            <person name="Nagy L.G."/>
            <person name="Floudas D."/>
            <person name="Copeland A."/>
            <person name="Barry K.W."/>
            <person name="Cichocki N."/>
            <person name="Veneault-Fourrey C."/>
            <person name="LaButti K."/>
            <person name="Lindquist E.A."/>
            <person name="Lipzen A."/>
            <person name="Lundell T."/>
            <person name="Morin E."/>
            <person name="Murat C."/>
            <person name="Riley R."/>
            <person name="Ohm R."/>
            <person name="Sun H."/>
            <person name="Tunlid A."/>
            <person name="Henrissat B."/>
            <person name="Grigoriev I.V."/>
            <person name="Hibbett D.S."/>
            <person name="Martin F."/>
        </authorList>
    </citation>
    <scope>NUCLEOTIDE SEQUENCE [LARGE SCALE GENOMIC DNA]</scope>
    <source>
        <strain evidence="5">MAFF 305830</strain>
    </source>
</reference>
<dbReference type="InterPro" id="IPR036322">
    <property type="entry name" value="WD40_repeat_dom_sf"/>
</dbReference>
<dbReference type="PROSITE" id="PS00678">
    <property type="entry name" value="WD_REPEATS_1"/>
    <property type="match status" value="2"/>
</dbReference>
<sequence length="399" mass="43488">MQTSNPDNFFRTEADLARAEERARKAERNKQLGDAIQFQGKVLSLLVTEDDVWTAESGSIARRTSLLSGKTKQIYRGHAGPVTCLEILDQADNRYLITGSWDKTIKIWDTKSKETLFSTSAHWDFLKDLLVIPSLQLLVSGSSDKKANLWDLKEIYSGTGPTIKLAGVASGHTRPVQCIGYDTTAGTLYTGDSMGVIKGWDLDISEDRSSCRASQRAELKDHRTGVNSLSIHNGRIWSGSTDKTVVVQQKNGSGSPALIEHSEAVKCVLLVLNDYDEATHLVTGSGEDIKIFDISALALGEGSADLLGTMDAHSHDVTGLAIWRRQPTGETNTGSGQTETWVVSGSLDGTIRKWKLQDLISAKPGLHPPSNAPPAQNTTQLGILTEEEERELDELLDSD</sequence>
<keyword evidence="1 3" id="KW-0853">WD repeat</keyword>
<dbReference type="HOGENOM" id="CLU_000288_57_4_1"/>
<dbReference type="SUPFAM" id="SSF50978">
    <property type="entry name" value="WD40 repeat-like"/>
    <property type="match status" value="1"/>
</dbReference>
<proteinExistence type="predicted"/>
<dbReference type="InterPro" id="IPR019775">
    <property type="entry name" value="WD40_repeat_CS"/>
</dbReference>
<dbReference type="AlphaFoldDB" id="A0A0C3BM36"/>
<name>A0A0C3BM36_SERVB</name>
<keyword evidence="2" id="KW-0677">Repeat</keyword>
<evidence type="ECO:0000256" key="2">
    <source>
        <dbReference type="ARBA" id="ARBA00022737"/>
    </source>
</evidence>
<dbReference type="PANTHER" id="PTHR22847:SF637">
    <property type="entry name" value="WD REPEAT DOMAIN 5B"/>
    <property type="match status" value="1"/>
</dbReference>
<gene>
    <name evidence="4" type="ORF">M408DRAFT_327055</name>
</gene>
<organism evidence="4 5">
    <name type="scientific">Serendipita vermifera MAFF 305830</name>
    <dbReference type="NCBI Taxonomy" id="933852"/>
    <lineage>
        <taxon>Eukaryota</taxon>
        <taxon>Fungi</taxon>
        <taxon>Dikarya</taxon>
        <taxon>Basidiomycota</taxon>
        <taxon>Agaricomycotina</taxon>
        <taxon>Agaricomycetes</taxon>
        <taxon>Sebacinales</taxon>
        <taxon>Serendipitaceae</taxon>
        <taxon>Serendipita</taxon>
    </lineage>
</organism>
<feature type="repeat" description="WD" evidence="3">
    <location>
        <begin position="75"/>
        <end position="118"/>
    </location>
</feature>
<dbReference type="Proteomes" id="UP000054097">
    <property type="component" value="Unassembled WGS sequence"/>
</dbReference>
<dbReference type="Pfam" id="PF00400">
    <property type="entry name" value="WD40"/>
    <property type="match status" value="4"/>
</dbReference>
<evidence type="ECO:0000313" key="4">
    <source>
        <dbReference type="EMBL" id="KIM32511.1"/>
    </source>
</evidence>
<dbReference type="PROSITE" id="PS50294">
    <property type="entry name" value="WD_REPEATS_REGION"/>
    <property type="match status" value="1"/>
</dbReference>
<feature type="repeat" description="WD" evidence="3">
    <location>
        <begin position="169"/>
        <end position="210"/>
    </location>
</feature>
<dbReference type="GO" id="GO:1990234">
    <property type="term" value="C:transferase complex"/>
    <property type="evidence" value="ECO:0007669"/>
    <property type="project" value="UniProtKB-ARBA"/>
</dbReference>
<evidence type="ECO:0000313" key="5">
    <source>
        <dbReference type="Proteomes" id="UP000054097"/>
    </source>
</evidence>